<evidence type="ECO:0000313" key="2">
    <source>
        <dbReference type="Proteomes" id="UP000001203"/>
    </source>
</evidence>
<dbReference type="eggNOG" id="ENOG5032S1M">
    <property type="taxonomic scope" value="Bacteria"/>
</dbReference>
<accession>B1WWS7</accession>
<dbReference type="KEGG" id="cyt:cce_3048"/>
<proteinExistence type="predicted"/>
<dbReference type="AlphaFoldDB" id="B1WWS7"/>
<dbReference type="Proteomes" id="UP000001203">
    <property type="component" value="Chromosome circular"/>
</dbReference>
<gene>
    <name evidence="1" type="ordered locus">cce_3048</name>
</gene>
<evidence type="ECO:0000313" key="1">
    <source>
        <dbReference type="EMBL" id="ACB52396.1"/>
    </source>
</evidence>
<reference evidence="1 2" key="1">
    <citation type="journal article" date="2008" name="Proc. Natl. Acad. Sci. U.S.A.">
        <title>The genome of Cyanothece 51142, a unicellular diazotrophic cyanobacterium important in the marine nitrogen cycle.</title>
        <authorList>
            <person name="Welsh E.A."/>
            <person name="Liberton M."/>
            <person name="Stoeckel J."/>
            <person name="Loh T."/>
            <person name="Elvitigala T."/>
            <person name="Wang C."/>
            <person name="Wollam A."/>
            <person name="Fulton R.S."/>
            <person name="Clifton S.W."/>
            <person name="Jacobs J.M."/>
            <person name="Aurora R."/>
            <person name="Ghosh B.K."/>
            <person name="Sherman L.A."/>
            <person name="Smith R.D."/>
            <person name="Wilson R.K."/>
            <person name="Pakrasi H.B."/>
        </authorList>
    </citation>
    <scope>NUCLEOTIDE SEQUENCE [LARGE SCALE GENOMIC DNA]</scope>
    <source>
        <strain evidence="2">ATCC 51142 / BH68</strain>
    </source>
</reference>
<organism evidence="1 2">
    <name type="scientific">Crocosphaera subtropica (strain ATCC 51142 / BH68)</name>
    <name type="common">Cyanothece sp. (strain ATCC 51142)</name>
    <dbReference type="NCBI Taxonomy" id="43989"/>
    <lineage>
        <taxon>Bacteria</taxon>
        <taxon>Bacillati</taxon>
        <taxon>Cyanobacteriota</taxon>
        <taxon>Cyanophyceae</taxon>
        <taxon>Oscillatoriophycideae</taxon>
        <taxon>Chroococcales</taxon>
        <taxon>Aphanothecaceae</taxon>
        <taxon>Crocosphaera</taxon>
        <taxon>Crocosphaera subtropica</taxon>
    </lineage>
</organism>
<name>B1WWS7_CROS5</name>
<dbReference type="HOGENOM" id="CLU_1658332_0_0_3"/>
<dbReference type="OrthoDB" id="457795at2"/>
<keyword evidence="2" id="KW-1185">Reference proteome</keyword>
<dbReference type="RefSeq" id="WP_009547793.1">
    <property type="nucleotide sequence ID" value="NC_010546.1"/>
</dbReference>
<dbReference type="EMBL" id="CP000806">
    <property type="protein sequence ID" value="ACB52396.1"/>
    <property type="molecule type" value="Genomic_DNA"/>
</dbReference>
<dbReference type="STRING" id="43989.cce_3048"/>
<sequence length="153" mass="17864">MTQPYPNYLLELLVPWDLPIEQQLDEFDKEQLTKILDQFLQALEQPSPEKERIIIEQILVSLETIEVFPVEIPSTKSYLENWEVADYDKYFDVMRVQSAKPAFSLLKGVVIAYHAFLSLHYQNKQLNSTQIVLQKQGFISYACLLIRVCDLPL</sequence>
<protein>
    <submittedName>
        <fullName evidence="1">Uncharacterized protein</fullName>
    </submittedName>
</protein>